<evidence type="ECO:0000256" key="1">
    <source>
        <dbReference type="SAM" id="Coils"/>
    </source>
</evidence>
<evidence type="ECO:0000313" key="2">
    <source>
        <dbReference type="EMBL" id="MDC3417140.1"/>
    </source>
</evidence>
<gene>
    <name evidence="2" type="ORF">NC799_09410</name>
</gene>
<proteinExistence type="predicted"/>
<evidence type="ECO:0000313" key="3">
    <source>
        <dbReference type="Proteomes" id="UP001145069"/>
    </source>
</evidence>
<dbReference type="RefSeq" id="WP_272446203.1">
    <property type="nucleotide sequence ID" value="NZ_JAMQKC010000006.1"/>
</dbReference>
<feature type="coiled-coil region" evidence="1">
    <location>
        <begin position="153"/>
        <end position="201"/>
    </location>
</feature>
<dbReference type="EMBL" id="JAMQKC010000006">
    <property type="protein sequence ID" value="MDC3417140.1"/>
    <property type="molecule type" value="Genomic_DNA"/>
</dbReference>
<sequence length="246" mass="29301">MGLFINNDDHPDVYKNNGQLEDNNQQQFRLNYYSEMIKEHKELNNSLSKSFQRLNSHYQQHQINEQNQWQAMEEQLQKLANNQQKDKAFQQDALVRFNELTEQQKNLQHNLAASENTKSTILQELGQLHETNNQMLHQLESVESKSEEQLAMINQLIDTNQQLTKQLEQQSKTNERIDERLDNQEALMEKALRQLEHFRSIIFERSSDLAEKIEENYKATSQYVYELMTGKNLLVMRDKRDEKQDN</sequence>
<organism evidence="2 3">
    <name type="scientific">Aquibacillus salsiterrae</name>
    <dbReference type="NCBI Taxonomy" id="2950439"/>
    <lineage>
        <taxon>Bacteria</taxon>
        <taxon>Bacillati</taxon>
        <taxon>Bacillota</taxon>
        <taxon>Bacilli</taxon>
        <taxon>Bacillales</taxon>
        <taxon>Bacillaceae</taxon>
        <taxon>Aquibacillus</taxon>
    </lineage>
</organism>
<comment type="caution">
    <text evidence="2">The sequence shown here is derived from an EMBL/GenBank/DDBJ whole genome shotgun (WGS) entry which is preliminary data.</text>
</comment>
<reference evidence="2" key="1">
    <citation type="submission" date="2022-06" db="EMBL/GenBank/DDBJ databases">
        <title>Aquibacillus sp. a new bacterium isolated from soil saline samples.</title>
        <authorList>
            <person name="Galisteo C."/>
            <person name="De La Haba R."/>
            <person name="Sanchez-Porro C."/>
            <person name="Ventosa A."/>
        </authorList>
    </citation>
    <scope>NUCLEOTIDE SEQUENCE</scope>
    <source>
        <strain evidence="2">3ASR75-54</strain>
    </source>
</reference>
<accession>A0A9X3WCA3</accession>
<protein>
    <submittedName>
        <fullName evidence="2">Uncharacterized protein</fullName>
    </submittedName>
</protein>
<dbReference type="AlphaFoldDB" id="A0A9X3WCA3"/>
<name>A0A9X3WCA3_9BACI</name>
<dbReference type="Proteomes" id="UP001145069">
    <property type="component" value="Unassembled WGS sequence"/>
</dbReference>
<keyword evidence="3" id="KW-1185">Reference proteome</keyword>
<keyword evidence="1" id="KW-0175">Coiled coil</keyword>